<dbReference type="GO" id="GO:0005737">
    <property type="term" value="C:cytoplasm"/>
    <property type="evidence" value="ECO:0007669"/>
    <property type="project" value="TreeGrafter"/>
</dbReference>
<reference evidence="1" key="1">
    <citation type="submission" date="2021-05" db="EMBL/GenBank/DDBJ databases">
        <authorList>
            <person name="Alioto T."/>
            <person name="Alioto T."/>
            <person name="Gomez Garrido J."/>
        </authorList>
    </citation>
    <scope>NUCLEOTIDE SEQUENCE</scope>
</reference>
<evidence type="ECO:0000313" key="1">
    <source>
        <dbReference type="EMBL" id="CAG6744856.1"/>
    </source>
</evidence>
<dbReference type="EMBL" id="HBUF01476936">
    <property type="protein sequence ID" value="CAG6744855.1"/>
    <property type="molecule type" value="Transcribed_RNA"/>
</dbReference>
<name>A0A8D8ZEH4_9HEMI</name>
<organism evidence="1">
    <name type="scientific">Cacopsylla melanoneura</name>
    <dbReference type="NCBI Taxonomy" id="428564"/>
    <lineage>
        <taxon>Eukaryota</taxon>
        <taxon>Metazoa</taxon>
        <taxon>Ecdysozoa</taxon>
        <taxon>Arthropoda</taxon>
        <taxon>Hexapoda</taxon>
        <taxon>Insecta</taxon>
        <taxon>Pterygota</taxon>
        <taxon>Neoptera</taxon>
        <taxon>Paraneoptera</taxon>
        <taxon>Hemiptera</taxon>
        <taxon>Sternorrhyncha</taxon>
        <taxon>Psylloidea</taxon>
        <taxon>Psyllidae</taxon>
        <taxon>Psyllinae</taxon>
        <taxon>Cacopsylla</taxon>
    </lineage>
</organism>
<protein>
    <submittedName>
        <fullName evidence="1">Zinc finger MYND domain-containing protein 10 homolog</fullName>
    </submittedName>
</protein>
<dbReference type="PANTHER" id="PTHR13244">
    <property type="entry name" value="ZINC FINGER MYND DOMAIN CONTAINING PROTEIN 10"/>
    <property type="match status" value="1"/>
</dbReference>
<sequence length="257" mass="29208">MEEVRRLRTFPVADIGSLEWFSAQQTIINVHGAIVSELQHGDISPTASRVQEEDKTGILVQELIGLAAWKRHVLPEIKHKDTIGQVFPIYSILFYESVYSSVLLSVMYCHENDLVTLFEEGVLCELVDHCVAHLVLLIGMTNKKTPLNLNPTPSEEDTNLSNADRINRFEQDLQYRVSNILLSTLRLIIDHLEDLSLSLLTRIIQHHDVAMLLAHLVDNQAWLNTDEKGNEIKYTDSWTKVKPGDRFLLGECPISTK</sequence>
<dbReference type="EMBL" id="HBUF01476937">
    <property type="protein sequence ID" value="CAG6744856.1"/>
    <property type="molecule type" value="Transcribed_RNA"/>
</dbReference>
<dbReference type="PANTHER" id="PTHR13244:SF7">
    <property type="entry name" value="ZINC FINGER MYND DOMAIN-CONTAINING PROTEIN 10"/>
    <property type="match status" value="1"/>
</dbReference>
<accession>A0A8D8ZEH4</accession>
<dbReference type="InterPro" id="IPR052298">
    <property type="entry name" value="ZMYND10"/>
</dbReference>
<proteinExistence type="predicted"/>
<dbReference type="AlphaFoldDB" id="A0A8D8ZEH4"/>